<sequence length="198" mass="22746">MNPISDDAWSPWPPSELAGRLKHASGVWYVVGGWALDLWHGTRTREHEDLEFAILPESMQEFREVLGELDFFTVHSGVIEHLAPTEVPPPHVSQLWGLDARNACWRVDMMLERGTSSTWIYKRDPSIQAPRSEIIRISDTGIPYLAPAAVLLFKAKYLRDKDEADFARALPRLDFAERETLRRWLDLAHPNHQWLAAL</sequence>
<organism evidence="1 2">
    <name type="scientific">Rhizobium miluonense</name>
    <dbReference type="NCBI Taxonomy" id="411945"/>
    <lineage>
        <taxon>Bacteria</taxon>
        <taxon>Pseudomonadati</taxon>
        <taxon>Pseudomonadota</taxon>
        <taxon>Alphaproteobacteria</taxon>
        <taxon>Hyphomicrobiales</taxon>
        <taxon>Rhizobiaceae</taxon>
        <taxon>Rhizobium/Agrobacterium group</taxon>
        <taxon>Rhizobium</taxon>
    </lineage>
</organism>
<dbReference type="RefSeq" id="WP_092856235.1">
    <property type="nucleotide sequence ID" value="NZ_FMAH01000068.1"/>
</dbReference>
<evidence type="ECO:0008006" key="3">
    <source>
        <dbReference type="Google" id="ProtNLM"/>
    </source>
</evidence>
<name>A0A1C3X9G1_9HYPH</name>
<dbReference type="Proteomes" id="UP000199435">
    <property type="component" value="Unassembled WGS sequence"/>
</dbReference>
<gene>
    <name evidence="1" type="ORF">GA0061102_106819</name>
</gene>
<evidence type="ECO:0000313" key="1">
    <source>
        <dbReference type="EMBL" id="SCB48835.1"/>
    </source>
</evidence>
<dbReference type="OrthoDB" id="9800567at2"/>
<accession>A0A1C3X9G1</accession>
<reference evidence="2" key="1">
    <citation type="submission" date="2016-08" db="EMBL/GenBank/DDBJ databases">
        <authorList>
            <person name="Varghese N."/>
            <person name="Submissions Spin"/>
        </authorList>
    </citation>
    <scope>NUCLEOTIDE SEQUENCE [LARGE SCALE GENOMIC DNA]</scope>
    <source>
        <strain evidence="2">HAMBI 2971</strain>
    </source>
</reference>
<protein>
    <recommendedName>
        <fullName evidence="3">Aminoglycoside-2''-adenylyltransferase</fullName>
    </recommendedName>
</protein>
<dbReference type="InterPro" id="IPR019646">
    <property type="entry name" value="Aminoglyc_AdlTrfase"/>
</dbReference>
<dbReference type="SUPFAM" id="SSF81301">
    <property type="entry name" value="Nucleotidyltransferase"/>
    <property type="match status" value="1"/>
</dbReference>
<evidence type="ECO:0000313" key="2">
    <source>
        <dbReference type="Proteomes" id="UP000199435"/>
    </source>
</evidence>
<dbReference type="Gene3D" id="3.30.460.40">
    <property type="match status" value="1"/>
</dbReference>
<dbReference type="EMBL" id="FMAH01000068">
    <property type="protein sequence ID" value="SCB48835.1"/>
    <property type="molecule type" value="Genomic_DNA"/>
</dbReference>
<proteinExistence type="predicted"/>
<dbReference type="Pfam" id="PF10706">
    <property type="entry name" value="Aminoglyc_resit"/>
    <property type="match status" value="1"/>
</dbReference>
<dbReference type="STRING" id="411945.GA0061102_106819"/>
<dbReference type="InterPro" id="IPR043519">
    <property type="entry name" value="NT_sf"/>
</dbReference>
<keyword evidence="2" id="KW-1185">Reference proteome</keyword>
<dbReference type="AlphaFoldDB" id="A0A1C3X9G1"/>